<dbReference type="Proteomes" id="UP000279271">
    <property type="component" value="Unassembled WGS sequence"/>
</dbReference>
<proteinExistence type="predicted"/>
<accession>A0A3M7KQJ1</accession>
<comment type="caution">
    <text evidence="2">The sequence shown here is derived from an EMBL/GenBank/DDBJ whole genome shotgun (WGS) entry which is preliminary data.</text>
</comment>
<evidence type="ECO:0000313" key="2">
    <source>
        <dbReference type="EMBL" id="RMZ52119.1"/>
    </source>
</evidence>
<sequence>MEPCFGLQLVRGGFSAIERFVVFQAVDVHGRHAVFFRSHAERSLEEMLDRARVEAQCAVPDTHHRGWGSDPSIQVFAVRMGTVRWEGPSIEMGDTFITPHTVAHLTVDACCLPELPVAKREPLTWWCDNPGHLENLESICALLVRRVATVHMTMGTVRSDAGTYWPSEDRTVHKRPVPLSRVNFTYAPKPKPQGGGRMPPRARRFRA</sequence>
<dbReference type="EMBL" id="QOKY01000215">
    <property type="protein sequence ID" value="RMZ52119.1"/>
    <property type="molecule type" value="Genomic_DNA"/>
</dbReference>
<gene>
    <name evidence="2" type="ORF">APUTEX25_001313</name>
</gene>
<evidence type="ECO:0000256" key="1">
    <source>
        <dbReference type="SAM" id="MobiDB-lite"/>
    </source>
</evidence>
<protein>
    <submittedName>
        <fullName evidence="2">Uncharacterized protein</fullName>
    </submittedName>
</protein>
<feature type="region of interest" description="Disordered" evidence="1">
    <location>
        <begin position="185"/>
        <end position="207"/>
    </location>
</feature>
<organism evidence="2 3">
    <name type="scientific">Auxenochlorella protothecoides</name>
    <name type="common">Green microalga</name>
    <name type="synonym">Chlorella protothecoides</name>
    <dbReference type="NCBI Taxonomy" id="3075"/>
    <lineage>
        <taxon>Eukaryota</taxon>
        <taxon>Viridiplantae</taxon>
        <taxon>Chlorophyta</taxon>
        <taxon>core chlorophytes</taxon>
        <taxon>Trebouxiophyceae</taxon>
        <taxon>Chlorellales</taxon>
        <taxon>Chlorellaceae</taxon>
        <taxon>Auxenochlorella</taxon>
    </lineage>
</organism>
<dbReference type="AlphaFoldDB" id="A0A3M7KQJ1"/>
<evidence type="ECO:0000313" key="3">
    <source>
        <dbReference type="Proteomes" id="UP000279271"/>
    </source>
</evidence>
<reference evidence="3" key="1">
    <citation type="journal article" date="2018" name="Algal Res.">
        <title>Characterization of plant carbon substrate utilization by Auxenochlorella protothecoides.</title>
        <authorList>
            <person name="Vogler B.W."/>
            <person name="Starkenburg S.R."/>
            <person name="Sudasinghe N."/>
            <person name="Schambach J.Y."/>
            <person name="Rollin J.A."/>
            <person name="Pattathil S."/>
            <person name="Barry A.N."/>
        </authorList>
    </citation>
    <scope>NUCLEOTIDE SEQUENCE [LARGE SCALE GENOMIC DNA]</scope>
    <source>
        <strain evidence="3">UTEX 25</strain>
    </source>
</reference>
<name>A0A3M7KQJ1_AUXPR</name>